<protein>
    <submittedName>
        <fullName evidence="2">Uncharacterized protein</fullName>
    </submittedName>
</protein>
<keyword evidence="3" id="KW-1185">Reference proteome</keyword>
<dbReference type="RefSeq" id="WP_090172867.1">
    <property type="nucleotide sequence ID" value="NZ_FOFB01000035.1"/>
</dbReference>
<gene>
    <name evidence="2" type="ORF">SAMN05444359_13523</name>
</gene>
<evidence type="ECO:0000313" key="3">
    <source>
        <dbReference type="Proteomes" id="UP000199021"/>
    </source>
</evidence>
<dbReference type="InParanoid" id="A0A1H9NA77"/>
<dbReference type="AlphaFoldDB" id="A0A1H9NA77"/>
<dbReference type="EMBL" id="FOFB01000035">
    <property type="protein sequence ID" value="SER32788.1"/>
    <property type="molecule type" value="Genomic_DNA"/>
</dbReference>
<reference evidence="3" key="1">
    <citation type="submission" date="2016-10" db="EMBL/GenBank/DDBJ databases">
        <authorList>
            <person name="Varghese N."/>
            <person name="Submissions S."/>
        </authorList>
    </citation>
    <scope>NUCLEOTIDE SEQUENCE [LARGE SCALE GENOMIC DNA]</scope>
    <source>
        <strain evidence="3">DSM 24740</strain>
    </source>
</reference>
<dbReference type="Proteomes" id="UP000199021">
    <property type="component" value="Unassembled WGS sequence"/>
</dbReference>
<feature type="signal peptide" evidence="1">
    <location>
        <begin position="1"/>
        <end position="19"/>
    </location>
</feature>
<feature type="chain" id="PRO_5011600006" evidence="1">
    <location>
        <begin position="20"/>
        <end position="94"/>
    </location>
</feature>
<accession>A0A1H9NA77</accession>
<keyword evidence="1" id="KW-0732">Signal</keyword>
<sequence>MKRLFFLCLFTFACTCVRAQSPLPFTEDELKTGFAVSERNVEPPEDHARKIFTFQMEDELRLPYLIQRLNELLMDLPYEQGKLYELTVTEKKID</sequence>
<evidence type="ECO:0000256" key="1">
    <source>
        <dbReference type="SAM" id="SignalP"/>
    </source>
</evidence>
<name>A0A1H9NA77_9BACT</name>
<organism evidence="2 3">
    <name type="scientific">Neolewinella agarilytica</name>
    <dbReference type="NCBI Taxonomy" id="478744"/>
    <lineage>
        <taxon>Bacteria</taxon>
        <taxon>Pseudomonadati</taxon>
        <taxon>Bacteroidota</taxon>
        <taxon>Saprospiria</taxon>
        <taxon>Saprospirales</taxon>
        <taxon>Lewinellaceae</taxon>
        <taxon>Neolewinella</taxon>
    </lineage>
</organism>
<evidence type="ECO:0000313" key="2">
    <source>
        <dbReference type="EMBL" id="SER32788.1"/>
    </source>
</evidence>
<proteinExistence type="predicted"/>